<evidence type="ECO:0000256" key="1">
    <source>
        <dbReference type="SAM" id="Phobius"/>
    </source>
</evidence>
<proteinExistence type="predicted"/>
<dbReference type="Proteomes" id="UP000051461">
    <property type="component" value="Unassembled WGS sequence"/>
</dbReference>
<gene>
    <name evidence="2" type="ORF">FC07_GL001840</name>
</gene>
<feature type="transmembrane region" description="Helical" evidence="1">
    <location>
        <begin position="36"/>
        <end position="54"/>
    </location>
</feature>
<organism evidence="2 3">
    <name type="scientific">Loigolactobacillus bifermentans DSM 20003</name>
    <dbReference type="NCBI Taxonomy" id="1423726"/>
    <lineage>
        <taxon>Bacteria</taxon>
        <taxon>Bacillati</taxon>
        <taxon>Bacillota</taxon>
        <taxon>Bacilli</taxon>
        <taxon>Lactobacillales</taxon>
        <taxon>Lactobacillaceae</taxon>
        <taxon>Loigolactobacillus</taxon>
    </lineage>
</organism>
<dbReference type="PATRIC" id="fig|1423726.3.peg.1909"/>
<name>A0A0R1GJY9_9LACO</name>
<sequence>MRQVIKGISGLAIGYLLLVSHQFYGFDVLVGCVVTYPIQLIGLVLLVIAAWVGYRHRSGKQHHNIN</sequence>
<keyword evidence="1" id="KW-1133">Transmembrane helix</keyword>
<dbReference type="RefSeq" id="WP_057905700.1">
    <property type="nucleotide sequence ID" value="NZ_AZDA01000136.1"/>
</dbReference>
<protein>
    <submittedName>
        <fullName evidence="2">Uncharacterized protein</fullName>
    </submittedName>
</protein>
<dbReference type="EMBL" id="AZDA01000136">
    <property type="protein sequence ID" value="KRK32787.1"/>
    <property type="molecule type" value="Genomic_DNA"/>
</dbReference>
<keyword evidence="1" id="KW-0812">Transmembrane</keyword>
<comment type="caution">
    <text evidence="2">The sequence shown here is derived from an EMBL/GenBank/DDBJ whole genome shotgun (WGS) entry which is preliminary data.</text>
</comment>
<accession>A0A0R1GJY9</accession>
<keyword evidence="3" id="KW-1185">Reference proteome</keyword>
<evidence type="ECO:0000313" key="3">
    <source>
        <dbReference type="Proteomes" id="UP000051461"/>
    </source>
</evidence>
<keyword evidence="1" id="KW-0472">Membrane</keyword>
<dbReference type="STRING" id="1423726.FC07_GL001840"/>
<dbReference type="AlphaFoldDB" id="A0A0R1GJY9"/>
<evidence type="ECO:0000313" key="2">
    <source>
        <dbReference type="EMBL" id="KRK32787.1"/>
    </source>
</evidence>
<feature type="transmembrane region" description="Helical" evidence="1">
    <location>
        <begin position="7"/>
        <end position="24"/>
    </location>
</feature>
<reference evidence="2 3" key="1">
    <citation type="journal article" date="2015" name="Genome Announc.">
        <title>Expanding the biotechnology potential of lactobacilli through comparative genomics of 213 strains and associated genera.</title>
        <authorList>
            <person name="Sun Z."/>
            <person name="Harris H.M."/>
            <person name="McCann A."/>
            <person name="Guo C."/>
            <person name="Argimon S."/>
            <person name="Zhang W."/>
            <person name="Yang X."/>
            <person name="Jeffery I.B."/>
            <person name="Cooney J.C."/>
            <person name="Kagawa T.F."/>
            <person name="Liu W."/>
            <person name="Song Y."/>
            <person name="Salvetti E."/>
            <person name="Wrobel A."/>
            <person name="Rasinkangas P."/>
            <person name="Parkhill J."/>
            <person name="Rea M.C."/>
            <person name="O'Sullivan O."/>
            <person name="Ritari J."/>
            <person name="Douillard F.P."/>
            <person name="Paul Ross R."/>
            <person name="Yang R."/>
            <person name="Briner A.E."/>
            <person name="Felis G.E."/>
            <person name="de Vos W.M."/>
            <person name="Barrangou R."/>
            <person name="Klaenhammer T.R."/>
            <person name="Caufield P.W."/>
            <person name="Cui Y."/>
            <person name="Zhang H."/>
            <person name="O'Toole P.W."/>
        </authorList>
    </citation>
    <scope>NUCLEOTIDE SEQUENCE [LARGE SCALE GENOMIC DNA]</scope>
    <source>
        <strain evidence="2 3">DSM 20003</strain>
    </source>
</reference>